<reference evidence="3" key="1">
    <citation type="submission" date="2016-10" db="EMBL/GenBank/DDBJ databases">
        <authorList>
            <person name="Varghese N."/>
            <person name="Submissions S."/>
        </authorList>
    </citation>
    <scope>NUCLEOTIDE SEQUENCE [LARGE SCALE GENOMIC DNA]</scope>
    <source>
        <strain evidence="3">DSM 22951</strain>
    </source>
</reference>
<dbReference type="Proteomes" id="UP000250028">
    <property type="component" value="Unassembled WGS sequence"/>
</dbReference>
<evidence type="ECO:0000313" key="3">
    <source>
        <dbReference type="Proteomes" id="UP000250028"/>
    </source>
</evidence>
<sequence>MRAIPQTYAGVRFRSTLEADWAVNLDALRMVWQYEPEGVVMPSGTYYRCDMYLPRLSTFVEVKGPHNERLWKPGELATATMHAPGCEHGQPVEVSGLHDDCACGFGPSFPWRFVVVARPGERGRIAFHAALDEAKAVIALCSVCMQYSFADVNAPWHCRRCRSSGAVKVLRSGDVTFRQIDHEAGKHRARRQAAKRGARAQPSRRKAG</sequence>
<name>A0A2Y8ZQ64_9MICO</name>
<feature type="compositionally biased region" description="Basic residues" evidence="1">
    <location>
        <begin position="187"/>
        <end position="208"/>
    </location>
</feature>
<accession>A0A2Y8ZQ64</accession>
<dbReference type="AlphaFoldDB" id="A0A2Y8ZQ64"/>
<evidence type="ECO:0000256" key="1">
    <source>
        <dbReference type="SAM" id="MobiDB-lite"/>
    </source>
</evidence>
<keyword evidence="3" id="KW-1185">Reference proteome</keyword>
<gene>
    <name evidence="2" type="ORF">SAMN04489750_1803</name>
</gene>
<feature type="region of interest" description="Disordered" evidence="1">
    <location>
        <begin position="183"/>
        <end position="208"/>
    </location>
</feature>
<proteinExistence type="predicted"/>
<protein>
    <submittedName>
        <fullName evidence="2">Uncharacterized protein</fullName>
    </submittedName>
</protein>
<dbReference type="Gene3D" id="3.40.91.30">
    <property type="match status" value="1"/>
</dbReference>
<organism evidence="2 3">
    <name type="scientific">Branchiibius hedensis</name>
    <dbReference type="NCBI Taxonomy" id="672460"/>
    <lineage>
        <taxon>Bacteria</taxon>
        <taxon>Bacillati</taxon>
        <taxon>Actinomycetota</taxon>
        <taxon>Actinomycetes</taxon>
        <taxon>Micrococcales</taxon>
        <taxon>Dermacoccaceae</taxon>
        <taxon>Branchiibius</taxon>
    </lineage>
</organism>
<dbReference type="EMBL" id="UESZ01000001">
    <property type="protein sequence ID" value="SSA34480.1"/>
    <property type="molecule type" value="Genomic_DNA"/>
</dbReference>
<evidence type="ECO:0000313" key="2">
    <source>
        <dbReference type="EMBL" id="SSA34480.1"/>
    </source>
</evidence>